<dbReference type="Proteomes" id="UP000322940">
    <property type="component" value="Unassembled WGS sequence"/>
</dbReference>
<dbReference type="EMBL" id="VVXH01000001">
    <property type="protein sequence ID" value="KAA2381253.1"/>
    <property type="molecule type" value="Genomic_DNA"/>
</dbReference>
<dbReference type="AlphaFoldDB" id="A0A5B3HN54"/>
<proteinExistence type="predicted"/>
<accession>A0A5B3HN54</accession>
<protein>
    <submittedName>
        <fullName evidence="1">Uncharacterized protein</fullName>
    </submittedName>
</protein>
<reference evidence="1 2" key="1">
    <citation type="journal article" date="2019" name="Nat. Med.">
        <title>A library of human gut bacterial isolates paired with longitudinal multiomics data enables mechanistic microbiome research.</title>
        <authorList>
            <person name="Poyet M."/>
            <person name="Groussin M."/>
            <person name="Gibbons S.M."/>
            <person name="Avila-Pacheco J."/>
            <person name="Jiang X."/>
            <person name="Kearney S.M."/>
            <person name="Perrotta A.R."/>
            <person name="Berdy B."/>
            <person name="Zhao S."/>
            <person name="Lieberman T.D."/>
            <person name="Swanson P.K."/>
            <person name="Smith M."/>
            <person name="Roesemann S."/>
            <person name="Alexander J.E."/>
            <person name="Rich S.A."/>
            <person name="Livny J."/>
            <person name="Vlamakis H."/>
            <person name="Clish C."/>
            <person name="Bullock K."/>
            <person name="Deik A."/>
            <person name="Scott J."/>
            <person name="Pierce K.A."/>
            <person name="Xavier R.J."/>
            <person name="Alm E.J."/>
        </authorList>
    </citation>
    <scope>NUCLEOTIDE SEQUENCE [LARGE SCALE GENOMIC DNA]</scope>
    <source>
        <strain evidence="1 2">BIOML-A266</strain>
    </source>
</reference>
<comment type="caution">
    <text evidence="1">The sequence shown here is derived from an EMBL/GenBank/DDBJ whole genome shotgun (WGS) entry which is preliminary data.</text>
</comment>
<evidence type="ECO:0000313" key="1">
    <source>
        <dbReference type="EMBL" id="KAA2381253.1"/>
    </source>
</evidence>
<name>A0A5B3HN54_9BACT</name>
<organism evidence="1 2">
    <name type="scientific">Alistipes onderdonkii</name>
    <dbReference type="NCBI Taxonomy" id="328813"/>
    <lineage>
        <taxon>Bacteria</taxon>
        <taxon>Pseudomonadati</taxon>
        <taxon>Bacteroidota</taxon>
        <taxon>Bacteroidia</taxon>
        <taxon>Bacteroidales</taxon>
        <taxon>Rikenellaceae</taxon>
        <taxon>Alistipes</taxon>
    </lineage>
</organism>
<gene>
    <name evidence="1" type="ORF">F2Y10_01865</name>
</gene>
<sequence length="65" mass="7530">MTQQDFDSLRFCAGMLAEYGGHWYKVISCNFPERLFALYDDAGIDADDPMWVRCENVTQVKYANL</sequence>
<evidence type="ECO:0000313" key="2">
    <source>
        <dbReference type="Proteomes" id="UP000322940"/>
    </source>
</evidence>
<dbReference type="RefSeq" id="WP_130064492.1">
    <property type="nucleotide sequence ID" value="NZ_JADMQE010000005.1"/>
</dbReference>